<evidence type="ECO:0000259" key="15">
    <source>
        <dbReference type="Pfam" id="PF02875"/>
    </source>
</evidence>
<feature type="binding site" evidence="12">
    <location>
        <position position="178"/>
    </location>
    <ligand>
        <name>UDP-N-acetyl-alpha-D-muramoyl-L-alanyl-D-glutamate</name>
        <dbReference type="ChEBI" id="CHEBI:83900"/>
    </ligand>
</feature>
<accession>A0ABS6G585</accession>
<dbReference type="InterPro" id="IPR005761">
    <property type="entry name" value="UDP-N-AcMur-Glu-dNH2Pim_ligase"/>
</dbReference>
<dbReference type="EC" id="6.3.2.13" evidence="12"/>
<comment type="caution">
    <text evidence="12">Lacks conserved residue(s) required for the propagation of feature annotation.</text>
</comment>
<keyword evidence="9 12" id="KW-0573">Peptidoglycan synthesis</keyword>
<feature type="short sequence motif" description="Meso-diaminopimelate recognition motif" evidence="12">
    <location>
        <begin position="403"/>
        <end position="406"/>
    </location>
</feature>
<feature type="binding site" evidence="12">
    <location>
        <begin position="151"/>
        <end position="152"/>
    </location>
    <ligand>
        <name>UDP-N-acetyl-alpha-D-muramoyl-L-alanyl-D-glutamate</name>
        <dbReference type="ChEBI" id="CHEBI:83900"/>
    </ligand>
</feature>
<feature type="binding site" evidence="12">
    <location>
        <position position="30"/>
    </location>
    <ligand>
        <name>UDP-N-acetyl-alpha-D-muramoyl-L-alanyl-D-glutamate</name>
        <dbReference type="ChEBI" id="CHEBI:83900"/>
    </ligand>
</feature>
<evidence type="ECO:0000256" key="2">
    <source>
        <dbReference type="ARBA" id="ARBA00005898"/>
    </source>
</evidence>
<feature type="binding site" evidence="12">
    <location>
        <position position="379"/>
    </location>
    <ligand>
        <name>meso-2,6-diaminopimelate</name>
        <dbReference type="ChEBI" id="CHEBI:57791"/>
    </ligand>
</feature>
<feature type="binding site" evidence="12">
    <location>
        <position position="459"/>
    </location>
    <ligand>
        <name>meso-2,6-diaminopimelate</name>
        <dbReference type="ChEBI" id="CHEBI:57791"/>
    </ligand>
</feature>
<feature type="binding site" evidence="12">
    <location>
        <position position="186"/>
    </location>
    <ligand>
        <name>UDP-N-acetyl-alpha-D-muramoyl-L-alanyl-D-glutamate</name>
        <dbReference type="ChEBI" id="CHEBI:83900"/>
    </ligand>
</feature>
<feature type="domain" description="Mur ligase N-terminal catalytic" evidence="14">
    <location>
        <begin position="23"/>
        <end position="95"/>
    </location>
</feature>
<keyword evidence="11 12" id="KW-0961">Cell wall biogenesis/degradation</keyword>
<reference evidence="17 18" key="1">
    <citation type="submission" date="2021-06" db="EMBL/GenBank/DDBJ databases">
        <authorList>
            <person name="Sun Q."/>
            <person name="Li D."/>
        </authorList>
    </citation>
    <scope>NUCLEOTIDE SEQUENCE [LARGE SCALE GENOMIC DNA]</scope>
    <source>
        <strain evidence="17 18">MSJ-5</strain>
    </source>
</reference>
<keyword evidence="4 12" id="KW-0436">Ligase</keyword>
<keyword evidence="5 12" id="KW-0132">Cell division</keyword>
<evidence type="ECO:0000256" key="3">
    <source>
        <dbReference type="ARBA" id="ARBA00022490"/>
    </source>
</evidence>
<evidence type="ECO:0000313" key="18">
    <source>
        <dbReference type="Proteomes" id="UP000779508"/>
    </source>
</evidence>
<organism evidence="17 18">
    <name type="scientific">Alkaliphilus flagellatus</name>
    <dbReference type="NCBI Taxonomy" id="2841507"/>
    <lineage>
        <taxon>Bacteria</taxon>
        <taxon>Bacillati</taxon>
        <taxon>Bacillota</taxon>
        <taxon>Clostridia</taxon>
        <taxon>Peptostreptococcales</taxon>
        <taxon>Natronincolaceae</taxon>
        <taxon>Alkaliphilus</taxon>
    </lineage>
</organism>
<comment type="subcellular location">
    <subcellularLocation>
        <location evidence="12 13">Cytoplasm</location>
    </subcellularLocation>
</comment>
<evidence type="ECO:0000256" key="12">
    <source>
        <dbReference type="HAMAP-Rule" id="MF_00208"/>
    </source>
</evidence>
<comment type="caution">
    <text evidence="17">The sequence shown here is derived from an EMBL/GenBank/DDBJ whole genome shotgun (WGS) entry which is preliminary data.</text>
</comment>
<feature type="modified residue" description="N6-carboxylysine" evidence="12">
    <location>
        <position position="218"/>
    </location>
</feature>
<sequence>MLLKELLNNIEVIKVKGNIDIEINDVHFDSRLIKKDNLFICIDGFKTTGHLYVRDAINRGATAIVTEKEIETDDVTVIQVENARKVMALIANRFYEEPTKQLPVIGITGTNGKTSITYMVKSILEFHGKNVGLIGTISNWIGDIEREAVRTTPEALDLQKIFAEMLKEEIDTCIMEVSSHALELGRVEGCTYIIGVFTNLTPDHLDFHSNMDNYRNAKKKLFYKTTLCNIINVDDFHGKIIADEIKKLRVPLLTFGIKEKANIYATNINVDIKGVHFDIHMPVGTRSIYVKIPGIFTVYNIMPAIVICYILGLSLDEICVGLNGMKGIPGRFEIIEEIKDFAVIVDYAHTPDALENILQSAKEFAKNHIITVFGCGGDRDTTKRSVMGEISGRLSDYSVITSDNPRTEDPLKIIEMIESGIKKVTDKYKVVEDRKSAIEYAMKIAKNNDIIIIAGKGHEVTQTIGKDVLPFDDRKVAIEIARKEGLI</sequence>
<protein>
    <recommendedName>
        <fullName evidence="12">UDP-N-acetylmuramoyl-L-alanyl-D-glutamate--2,6-diaminopimelate ligase</fullName>
        <ecNumber evidence="12">6.3.2.13</ecNumber>
    </recommendedName>
    <alternativeName>
        <fullName evidence="12">Meso-A2pm-adding enzyme</fullName>
    </alternativeName>
    <alternativeName>
        <fullName evidence="12">Meso-diaminopimelate-adding enzyme</fullName>
    </alternativeName>
    <alternativeName>
        <fullName evidence="12">UDP-MurNAc-L-Ala-D-Glu:meso-diaminopimelate ligase</fullName>
    </alternativeName>
    <alternativeName>
        <fullName evidence="12">UDP-MurNAc-tripeptide synthetase</fullName>
    </alternativeName>
    <alternativeName>
        <fullName evidence="12">UDP-N-acetylmuramyl-tripeptide synthetase</fullName>
    </alternativeName>
</protein>
<feature type="binding site" evidence="12">
    <location>
        <begin position="109"/>
        <end position="115"/>
    </location>
    <ligand>
        <name>ATP</name>
        <dbReference type="ChEBI" id="CHEBI:30616"/>
    </ligand>
</feature>
<evidence type="ECO:0000313" key="17">
    <source>
        <dbReference type="EMBL" id="MBU5677291.1"/>
    </source>
</evidence>
<evidence type="ECO:0000259" key="16">
    <source>
        <dbReference type="Pfam" id="PF08245"/>
    </source>
</evidence>
<dbReference type="EMBL" id="JAHLQK010000005">
    <property type="protein sequence ID" value="MBU5677291.1"/>
    <property type="molecule type" value="Genomic_DNA"/>
</dbReference>
<keyword evidence="7 12" id="KW-0067">ATP-binding</keyword>
<evidence type="ECO:0000256" key="7">
    <source>
        <dbReference type="ARBA" id="ARBA00022840"/>
    </source>
</evidence>
<evidence type="ECO:0000259" key="14">
    <source>
        <dbReference type="Pfam" id="PF01225"/>
    </source>
</evidence>
<comment type="similarity">
    <text evidence="2 12">Belongs to the MurCDEF family. MurE subfamily.</text>
</comment>
<keyword evidence="12" id="KW-0460">Magnesium</keyword>
<dbReference type="Pfam" id="PF08245">
    <property type="entry name" value="Mur_ligase_M"/>
    <property type="match status" value="1"/>
</dbReference>
<feature type="domain" description="Mur ligase C-terminal" evidence="15">
    <location>
        <begin position="330"/>
        <end position="457"/>
    </location>
</feature>
<keyword evidence="8 12" id="KW-0133">Cell shape</keyword>
<evidence type="ECO:0000256" key="6">
    <source>
        <dbReference type="ARBA" id="ARBA00022741"/>
    </source>
</evidence>
<keyword evidence="10 12" id="KW-0131">Cell cycle</keyword>
<comment type="catalytic activity">
    <reaction evidence="12">
        <text>UDP-N-acetyl-alpha-D-muramoyl-L-alanyl-D-glutamate + meso-2,6-diaminopimelate + ATP = UDP-N-acetyl-alpha-D-muramoyl-L-alanyl-gamma-D-glutamyl-meso-2,6-diaminopimelate + ADP + phosphate + H(+)</text>
        <dbReference type="Rhea" id="RHEA:23676"/>
        <dbReference type="ChEBI" id="CHEBI:15378"/>
        <dbReference type="ChEBI" id="CHEBI:30616"/>
        <dbReference type="ChEBI" id="CHEBI:43474"/>
        <dbReference type="ChEBI" id="CHEBI:57791"/>
        <dbReference type="ChEBI" id="CHEBI:83900"/>
        <dbReference type="ChEBI" id="CHEBI:83905"/>
        <dbReference type="ChEBI" id="CHEBI:456216"/>
        <dbReference type="EC" id="6.3.2.13"/>
    </reaction>
</comment>
<keyword evidence="3 12" id="KW-0963">Cytoplasm</keyword>
<dbReference type="NCBIfam" id="NF001124">
    <property type="entry name" value="PRK00139.1-2"/>
    <property type="match status" value="1"/>
</dbReference>
<feature type="domain" description="Mur ligase central" evidence="16">
    <location>
        <begin position="107"/>
        <end position="307"/>
    </location>
</feature>
<evidence type="ECO:0000256" key="5">
    <source>
        <dbReference type="ARBA" id="ARBA00022618"/>
    </source>
</evidence>
<keyword evidence="6 12" id="KW-0547">Nucleotide-binding</keyword>
<name>A0ABS6G585_9FIRM</name>
<evidence type="ECO:0000256" key="4">
    <source>
        <dbReference type="ARBA" id="ARBA00022598"/>
    </source>
</evidence>
<dbReference type="InterPro" id="IPR004101">
    <property type="entry name" value="Mur_ligase_C"/>
</dbReference>
<dbReference type="Proteomes" id="UP000779508">
    <property type="component" value="Unassembled WGS sequence"/>
</dbReference>
<evidence type="ECO:0000256" key="11">
    <source>
        <dbReference type="ARBA" id="ARBA00023316"/>
    </source>
</evidence>
<evidence type="ECO:0000256" key="8">
    <source>
        <dbReference type="ARBA" id="ARBA00022960"/>
    </source>
</evidence>
<dbReference type="RefSeq" id="WP_216417947.1">
    <property type="nucleotide sequence ID" value="NZ_JAHLQK010000005.1"/>
</dbReference>
<dbReference type="Pfam" id="PF01225">
    <property type="entry name" value="Mur_ligase"/>
    <property type="match status" value="1"/>
</dbReference>
<comment type="cofactor">
    <cofactor evidence="12">
        <name>Mg(2+)</name>
        <dbReference type="ChEBI" id="CHEBI:18420"/>
    </cofactor>
</comment>
<evidence type="ECO:0000256" key="10">
    <source>
        <dbReference type="ARBA" id="ARBA00023306"/>
    </source>
</evidence>
<proteinExistence type="inferred from homology"/>
<dbReference type="NCBIfam" id="NF001126">
    <property type="entry name" value="PRK00139.1-4"/>
    <property type="match status" value="1"/>
</dbReference>
<dbReference type="GO" id="GO:0008765">
    <property type="term" value="F:UDP-N-acetylmuramoylalanyl-D-glutamate-2,6-diaminopimelate ligase activity"/>
    <property type="evidence" value="ECO:0007669"/>
    <property type="project" value="UniProtKB-EC"/>
</dbReference>
<dbReference type="InterPro" id="IPR013221">
    <property type="entry name" value="Mur_ligase_cen"/>
</dbReference>
<evidence type="ECO:0000256" key="1">
    <source>
        <dbReference type="ARBA" id="ARBA00004752"/>
    </source>
</evidence>
<gene>
    <name evidence="12" type="primary">murE</name>
    <name evidence="17" type="ORF">KQI88_12790</name>
</gene>
<dbReference type="NCBIfam" id="TIGR01085">
    <property type="entry name" value="murE"/>
    <property type="match status" value="1"/>
</dbReference>
<dbReference type="PANTHER" id="PTHR23135:SF4">
    <property type="entry name" value="UDP-N-ACETYLMURAMOYL-L-ALANYL-D-GLUTAMATE--2,6-DIAMINOPIMELATE LIGASE MURE HOMOLOG, CHLOROPLASTIC"/>
    <property type="match status" value="1"/>
</dbReference>
<comment type="function">
    <text evidence="12">Catalyzes the addition of meso-diaminopimelic acid to the nucleotide precursor UDP-N-acetylmuramoyl-L-alanyl-D-glutamate (UMAG) in the biosynthesis of bacterial cell-wall peptidoglycan.</text>
</comment>
<dbReference type="HAMAP" id="MF_00208">
    <property type="entry name" value="MurE"/>
    <property type="match status" value="1"/>
</dbReference>
<dbReference type="PANTHER" id="PTHR23135">
    <property type="entry name" value="MUR LIGASE FAMILY MEMBER"/>
    <property type="match status" value="1"/>
</dbReference>
<dbReference type="Pfam" id="PF02875">
    <property type="entry name" value="Mur_ligase_C"/>
    <property type="match status" value="1"/>
</dbReference>
<comment type="pathway">
    <text evidence="1 12 13">Cell wall biogenesis; peptidoglycan biosynthesis.</text>
</comment>
<comment type="PTM">
    <text evidence="12">Carboxylation is probably crucial for Mg(2+) binding and, consequently, for the gamma-phosphate positioning of ATP.</text>
</comment>
<feature type="binding site" evidence="12">
    <location>
        <begin position="403"/>
        <end position="406"/>
    </location>
    <ligand>
        <name>meso-2,6-diaminopimelate</name>
        <dbReference type="ChEBI" id="CHEBI:57791"/>
    </ligand>
</feature>
<dbReference type="PROSITE" id="PS01011">
    <property type="entry name" value="FOLYLPOLYGLU_SYNT_1"/>
    <property type="match status" value="1"/>
</dbReference>
<dbReference type="InterPro" id="IPR000713">
    <property type="entry name" value="Mur_ligase_N"/>
</dbReference>
<evidence type="ECO:0000256" key="13">
    <source>
        <dbReference type="RuleBase" id="RU004135"/>
    </source>
</evidence>
<feature type="binding site" evidence="12">
    <location>
        <position position="455"/>
    </location>
    <ligand>
        <name>meso-2,6-diaminopimelate</name>
        <dbReference type="ChEBI" id="CHEBI:57791"/>
    </ligand>
</feature>
<dbReference type="InterPro" id="IPR018109">
    <property type="entry name" value="Folylpolyglutamate_synth_CS"/>
</dbReference>
<evidence type="ECO:0000256" key="9">
    <source>
        <dbReference type="ARBA" id="ARBA00022984"/>
    </source>
</evidence>
<keyword evidence="18" id="KW-1185">Reference proteome</keyword>